<dbReference type="Gene3D" id="3.40.395.10">
    <property type="entry name" value="Adenoviral Proteinase, Chain A"/>
    <property type="match status" value="1"/>
</dbReference>
<dbReference type="Gene3D" id="3.90.70.10">
    <property type="entry name" value="Cysteine proteinases"/>
    <property type="match status" value="1"/>
</dbReference>
<dbReference type="Pfam" id="PF02902">
    <property type="entry name" value="Peptidase_C48"/>
    <property type="match status" value="1"/>
</dbReference>
<dbReference type="STRING" id="1072389.K1WGM5"/>
<dbReference type="Pfam" id="PF00581">
    <property type="entry name" value="Rhodanese"/>
    <property type="match status" value="1"/>
</dbReference>
<feature type="domain" description="Ubiquitin-like protease family profile" evidence="7">
    <location>
        <begin position="1090"/>
        <end position="1261"/>
    </location>
</feature>
<dbReference type="PROSITE" id="PS50235">
    <property type="entry name" value="USP_3"/>
    <property type="match status" value="1"/>
</dbReference>
<dbReference type="InterPro" id="IPR038765">
    <property type="entry name" value="Papain-like_cys_pep_sf"/>
</dbReference>
<gene>
    <name evidence="8" type="ORF">MBM_05154</name>
</gene>
<feature type="domain" description="USP" evidence="6">
    <location>
        <begin position="684"/>
        <end position="1063"/>
    </location>
</feature>
<keyword evidence="4 8" id="KW-0378">Hydrolase</keyword>
<dbReference type="OMA" id="EWAIYRQ"/>
<dbReference type="PROSITE" id="PS50600">
    <property type="entry name" value="ULP_PROTEASE"/>
    <property type="match status" value="1"/>
</dbReference>
<feature type="region of interest" description="Disordered" evidence="5">
    <location>
        <begin position="1"/>
        <end position="23"/>
    </location>
</feature>
<comment type="similarity">
    <text evidence="2">Belongs to the peptidase C19 family.</text>
</comment>
<dbReference type="InParanoid" id="K1WGM5"/>
<proteinExistence type="inferred from homology"/>
<organism evidence="8 9">
    <name type="scientific">Marssonina brunnea f. sp. multigermtubi (strain MB_m1)</name>
    <name type="common">Marssonina leaf spot fungus</name>
    <dbReference type="NCBI Taxonomy" id="1072389"/>
    <lineage>
        <taxon>Eukaryota</taxon>
        <taxon>Fungi</taxon>
        <taxon>Dikarya</taxon>
        <taxon>Ascomycota</taxon>
        <taxon>Pezizomycotina</taxon>
        <taxon>Leotiomycetes</taxon>
        <taxon>Helotiales</taxon>
        <taxon>Drepanopezizaceae</taxon>
        <taxon>Drepanopeziza</taxon>
    </lineage>
</organism>
<feature type="region of interest" description="Disordered" evidence="5">
    <location>
        <begin position="226"/>
        <end position="280"/>
    </location>
</feature>
<dbReference type="PANTHER" id="PTHR21646">
    <property type="entry name" value="UBIQUITIN CARBOXYL-TERMINAL HYDROLASE"/>
    <property type="match status" value="1"/>
</dbReference>
<dbReference type="FunCoup" id="K1WGM5">
    <property type="interactions" value="48"/>
</dbReference>
<feature type="compositionally biased region" description="Polar residues" evidence="5">
    <location>
        <begin position="253"/>
        <end position="267"/>
    </location>
</feature>
<dbReference type="GO" id="GO:0004843">
    <property type="term" value="F:cysteine-type deubiquitinase activity"/>
    <property type="evidence" value="ECO:0007669"/>
    <property type="project" value="InterPro"/>
</dbReference>
<dbReference type="InterPro" id="IPR001394">
    <property type="entry name" value="Peptidase_C19_UCH"/>
</dbReference>
<keyword evidence="3" id="KW-0645">Protease</keyword>
<reference evidence="8 9" key="1">
    <citation type="journal article" date="2012" name="BMC Genomics">
        <title>Sequencing the genome of Marssonina brunnea reveals fungus-poplar co-evolution.</title>
        <authorList>
            <person name="Zhu S."/>
            <person name="Cao Y.-Z."/>
            <person name="Jiang C."/>
            <person name="Tan B.-Y."/>
            <person name="Wang Z."/>
            <person name="Feng S."/>
            <person name="Zhang L."/>
            <person name="Su X.-H."/>
            <person name="Brejova B."/>
            <person name="Vinar T."/>
            <person name="Xu M."/>
            <person name="Wang M.-X."/>
            <person name="Zhang S.-G."/>
            <person name="Huang M.-R."/>
            <person name="Wu R."/>
            <person name="Zhou Y."/>
        </authorList>
    </citation>
    <scope>NUCLEOTIDE SEQUENCE [LARGE SCALE GENOMIC DNA]</scope>
    <source>
        <strain evidence="8 9">MB_m1</strain>
    </source>
</reference>
<name>K1WGM5_MARBU</name>
<dbReference type="HOGENOM" id="CLU_005922_0_0_1"/>
<dbReference type="InterPro" id="IPR036873">
    <property type="entry name" value="Rhodanese-like_dom_sf"/>
</dbReference>
<evidence type="ECO:0000256" key="4">
    <source>
        <dbReference type="ARBA" id="ARBA00022801"/>
    </source>
</evidence>
<feature type="compositionally biased region" description="Polar residues" evidence="5">
    <location>
        <begin position="150"/>
        <end position="191"/>
    </location>
</feature>
<feature type="region of interest" description="Disordered" evidence="5">
    <location>
        <begin position="149"/>
        <end position="208"/>
    </location>
</feature>
<evidence type="ECO:0000313" key="8">
    <source>
        <dbReference type="EMBL" id="EKD16685.1"/>
    </source>
</evidence>
<evidence type="ECO:0000256" key="3">
    <source>
        <dbReference type="ARBA" id="ARBA00022670"/>
    </source>
</evidence>
<dbReference type="OrthoDB" id="292964at2759"/>
<evidence type="ECO:0000256" key="2">
    <source>
        <dbReference type="ARBA" id="ARBA00009085"/>
    </source>
</evidence>
<evidence type="ECO:0000256" key="1">
    <source>
        <dbReference type="ARBA" id="ARBA00005234"/>
    </source>
</evidence>
<dbReference type="CDD" id="cd02257">
    <property type="entry name" value="Peptidase_C19"/>
    <property type="match status" value="1"/>
</dbReference>
<dbReference type="Gene3D" id="3.40.250.10">
    <property type="entry name" value="Rhodanese-like domain"/>
    <property type="match status" value="1"/>
</dbReference>
<evidence type="ECO:0000259" key="7">
    <source>
        <dbReference type="PROSITE" id="PS50600"/>
    </source>
</evidence>
<dbReference type="GO" id="GO:0006508">
    <property type="term" value="P:proteolysis"/>
    <property type="evidence" value="ECO:0007669"/>
    <property type="project" value="UniProtKB-KW"/>
</dbReference>
<protein>
    <submittedName>
        <fullName evidence="8">Ubiquitin carboxyl-terminal hydrolase</fullName>
    </submittedName>
</protein>
<feature type="region of interest" description="Disordered" evidence="5">
    <location>
        <begin position="631"/>
        <end position="656"/>
    </location>
</feature>
<dbReference type="InterPro" id="IPR050185">
    <property type="entry name" value="Ub_carboxyl-term_hydrolase"/>
</dbReference>
<dbReference type="SUPFAM" id="SSF52821">
    <property type="entry name" value="Rhodanese/Cell cycle control phosphatase"/>
    <property type="match status" value="1"/>
</dbReference>
<sequence length="1300" mass="143403">MSPAATSGLPHTRATSISGGPVGMANGAKPIATDGWRGGNRVLPSLDELLAVRPQPEMIHWAMRRLLLQGESMSKQADTHLDFHRPEVALQDYLKASIIVVDYIPRHRDYPSLQADRGELHRLYAKLQKRINEQHGTFASVKTMIKENNARSGVTSTSSVNDSGDSTAVGNGHLPTQSIPDGPVNDTNGTNTRKRPAPPVQPKPEALHGNSIQTDLASRFALLRNPEPVNSVQQDPRIKTQPIVIPGMPSGSPAPQTKHTKTSSMSRPTGPREMPSVPQTIPSHIRIPLGVSIPTMPRAPDAIYSPASGVDDAATINLPSSIARSSSYMANGRPNFAPPVSTVGPTPDLNESRKDYFSIPRTIPDNDDGPEALKPQTPVFPDASTITAEELVKYQSQSVSILIVDLRSREEFDRGHIMSQSIICIEPMTLKNGITAEVLGETMVVVPDLEQSLFETRNDFDLVVYYDQSSKSVNARASEGVLQYFATAVYDYGYEKRVKRRPLLLVGGLDAWIDLLGPNSLRSSSTDNSISIAKQAGSARSVGRFNMPASQLGRMRSRSSRLLSSDEEMKWDLALKQEDAPNSPGSNDQLDLNEFVYARTVDAFLNKYPEMPVIQESMVSQSPPVRYKHATPDDIDNSVPQLPTRPAPALPRQRSGGIFDRTTVTSYAAGPGTISTLQVSPGLTGLDNPRYLCYFNSSIQALSATPFIRDFVRNFTPGSFDVPARRGETTRPPQLLLRFLSNLFRNMWSGQYDYVGPTSLARYVNTIHFMSRHATASNVKGFCFGGVDRQHDAAEFLLWFLDVLDDEINPGRDQRPDFGRTNLTSKELTLQAALPLNQASQYAWSIMMRGQSSMLAQRSWGQTCNVVTCMSCNTSNRNWNDFQQLPVTITTDQPTDLRALLGGLVDCDSEICKRQENWVEGQPLPRRTKVQNAYITRLPEYLMITLNRFVNDPVTGISRRVNTVVTFPETGINFEPYFCPRDASPEPLKDQEHKAPYEYAVYAVQRHSGTLDTGHYTTMARHPGLPRNDPNSAGGWHHYNDKFVSPYTPTVSLHSQPELYESTQNLQPRPNQLEQDMETHPIHGRGFSNHPIEPADLSSVSNARGWLTDTAIRQIVSAKGNTSPSSRVHFVDPTWLSQWALDNRPDLAALERSNAVPAFLAAARDPAVQGLALPFNEGNSHWVTIYLNLEEGGAIYFNSLGSGGGVNARRLMEDFYAKFGGLSPHRTGPMSALRWQVDTGCAQQMDGSSCGIYTVRNCLDLLERRVPGGEILSPGQIANFRRNGTGVLKEVLRGQREVGG</sequence>
<dbReference type="eggNOG" id="KOG1868">
    <property type="taxonomic scope" value="Eukaryota"/>
</dbReference>
<dbReference type="KEGG" id="mbe:MBM_05154"/>
<dbReference type="GO" id="GO:0016579">
    <property type="term" value="P:protein deubiquitination"/>
    <property type="evidence" value="ECO:0007669"/>
    <property type="project" value="InterPro"/>
</dbReference>
<keyword evidence="9" id="KW-1185">Reference proteome</keyword>
<dbReference type="Proteomes" id="UP000006753">
    <property type="component" value="Unassembled WGS sequence"/>
</dbReference>
<dbReference type="Pfam" id="PF00443">
    <property type="entry name" value="UCH"/>
    <property type="match status" value="1"/>
</dbReference>
<accession>K1WGM5</accession>
<dbReference type="InterPro" id="IPR001763">
    <property type="entry name" value="Rhodanese-like_dom"/>
</dbReference>
<comment type="similarity">
    <text evidence="1">Belongs to the peptidase C48 family.</text>
</comment>
<dbReference type="SUPFAM" id="SSF54001">
    <property type="entry name" value="Cysteine proteinases"/>
    <property type="match status" value="2"/>
</dbReference>
<dbReference type="InterPro" id="IPR028889">
    <property type="entry name" value="USP"/>
</dbReference>
<dbReference type="EMBL" id="JH921438">
    <property type="protein sequence ID" value="EKD16685.1"/>
    <property type="molecule type" value="Genomic_DNA"/>
</dbReference>
<dbReference type="InterPro" id="IPR003653">
    <property type="entry name" value="Peptidase_C48_C"/>
</dbReference>
<dbReference type="SMART" id="SM00450">
    <property type="entry name" value="RHOD"/>
    <property type="match status" value="1"/>
</dbReference>
<evidence type="ECO:0000256" key="5">
    <source>
        <dbReference type="SAM" id="MobiDB-lite"/>
    </source>
</evidence>
<evidence type="ECO:0000259" key="6">
    <source>
        <dbReference type="PROSITE" id="PS50235"/>
    </source>
</evidence>
<evidence type="ECO:0000313" key="9">
    <source>
        <dbReference type="Proteomes" id="UP000006753"/>
    </source>
</evidence>